<gene>
    <name evidence="1" type="ORF">OLC1_LOCUS6139</name>
</gene>
<evidence type="ECO:0000313" key="1">
    <source>
        <dbReference type="EMBL" id="CAI9095102.1"/>
    </source>
</evidence>
<evidence type="ECO:0000313" key="2">
    <source>
        <dbReference type="Proteomes" id="UP001161247"/>
    </source>
</evidence>
<dbReference type="PANTHER" id="PTHR48152">
    <property type="entry name" value="F1C9.34 PROTEIN"/>
    <property type="match status" value="1"/>
</dbReference>
<name>A0AAV1CKS0_OLDCO</name>
<dbReference type="Pfam" id="PF06101">
    <property type="entry name" value="Vps62"/>
    <property type="match status" value="1"/>
</dbReference>
<dbReference type="EMBL" id="OX459119">
    <property type="protein sequence ID" value="CAI9095102.1"/>
    <property type="molecule type" value="Genomic_DNA"/>
</dbReference>
<dbReference type="PANTHER" id="PTHR48152:SF4">
    <property type="entry name" value="VACUOLAR PROTEIN SORTING-ASSOCIATED PROTEIN 62"/>
    <property type="match status" value="1"/>
</dbReference>
<protein>
    <submittedName>
        <fullName evidence="1">OLC1v1030963C1</fullName>
    </submittedName>
</protein>
<dbReference type="Proteomes" id="UP001161247">
    <property type="component" value="Chromosome 2"/>
</dbReference>
<organism evidence="1 2">
    <name type="scientific">Oldenlandia corymbosa var. corymbosa</name>
    <dbReference type="NCBI Taxonomy" id="529605"/>
    <lineage>
        <taxon>Eukaryota</taxon>
        <taxon>Viridiplantae</taxon>
        <taxon>Streptophyta</taxon>
        <taxon>Embryophyta</taxon>
        <taxon>Tracheophyta</taxon>
        <taxon>Spermatophyta</taxon>
        <taxon>Magnoliopsida</taxon>
        <taxon>eudicotyledons</taxon>
        <taxon>Gunneridae</taxon>
        <taxon>Pentapetalae</taxon>
        <taxon>asterids</taxon>
        <taxon>lamiids</taxon>
        <taxon>Gentianales</taxon>
        <taxon>Rubiaceae</taxon>
        <taxon>Rubioideae</taxon>
        <taxon>Spermacoceae</taxon>
        <taxon>Hedyotis-Oldenlandia complex</taxon>
        <taxon>Oldenlandia</taxon>
    </lineage>
</organism>
<accession>A0AAV1CKS0</accession>
<sequence>MGNSLSLTSFALYKKQSKSLPIDTIFKFPSPISTWSSSSEEGGFGSGYIDLGGLHVHQITTFNKIWSIRKGGVDNLGATFFEPAEIPDGFFMLGCYAQPNNQPLFGWTLVAKGISNGESSNEILKKPTDYTLIWSSKYLKSSQDGHGYIWLPIAPDGYKSVGYVATNTPEKPSLDKVRCVLEEFTDELEPADWIWGLSKRRGNCKFDVYSSRPRVRGIQAQGVRANTFVVKLGDDNDATPSIACLKNNNFRNFSAMPNVKQIEELLQAYSPVIYFHPAEKYFPSSVNWYFSNGTLLYSKEAESNPVSMEHSGANLPQGGSNDGAHWLDLPIDENSKERVKTGDLQSAEAYLQIKPMLGATFTDISLWIFYPFNGPGTAKLGLIDIPLGKIGEHIADWEHLTLRISNFNGILYKVYFSQHSGGKWIDASLLEFYNGTNKPVAYSALNGHPNYHKPGLVLQGSGQVGIRNDTAKSDKFFDTGSKYSIVSAEYLESEIVEPPWLNYLRHWGPKIAYNSDAEAKKVEAMLSTRLKPLFRRLVKILPNEFYGEDGPTGPKVKGCWNGDEKSCS</sequence>
<reference evidence="1" key="1">
    <citation type="submission" date="2023-03" db="EMBL/GenBank/DDBJ databases">
        <authorList>
            <person name="Julca I."/>
        </authorList>
    </citation>
    <scope>NUCLEOTIDE SEQUENCE</scope>
</reference>
<keyword evidence="2" id="KW-1185">Reference proteome</keyword>
<proteinExistence type="predicted"/>
<dbReference type="AlphaFoldDB" id="A0AAV1CKS0"/>
<dbReference type="InterPro" id="IPR009291">
    <property type="entry name" value="Vps62"/>
</dbReference>